<name>A0ABT7N3I3_9MICO</name>
<dbReference type="InterPro" id="IPR011051">
    <property type="entry name" value="RmlC_Cupin_sf"/>
</dbReference>
<reference evidence="5 6" key="1">
    <citation type="submission" date="2023-06" db="EMBL/GenBank/DDBJ databases">
        <title>Microbacterium sp. nov., isolated from a waste landfill.</title>
        <authorList>
            <person name="Wen W."/>
        </authorList>
    </citation>
    <scope>NUCLEOTIDE SEQUENCE [LARGE SCALE GENOMIC DNA]</scope>
    <source>
        <strain evidence="5 6">ASV49</strain>
    </source>
</reference>
<dbReference type="InterPro" id="IPR024060">
    <property type="entry name" value="Ureidoglycolate_lyase_dom_sf"/>
</dbReference>
<dbReference type="Pfam" id="PF04115">
    <property type="entry name" value="Ureidogly_lyase"/>
    <property type="match status" value="1"/>
</dbReference>
<dbReference type="Proteomes" id="UP001235064">
    <property type="component" value="Unassembled WGS sequence"/>
</dbReference>
<keyword evidence="2" id="KW-0659">Purine metabolism</keyword>
<comment type="subunit">
    <text evidence="1">Homodimer.</text>
</comment>
<accession>A0ABT7N3I3</accession>
<sequence>MTNRTVVAEPLGRADLTGVGRAFDLAQDSAGAVFSEGPGFTDRYTSEPLLDGTGHLGMTSVSAAPGEVTRMERHLYTAEALFCAGDPVVLPIAPAGRAPRTSDLRALLILPGEGIVLDPGVWHAPCLGATAPAAYYWFAEVDESVETAWVELDEGPVSIDSGVERDHVG</sequence>
<dbReference type="EMBL" id="JASXSZ010000007">
    <property type="protein sequence ID" value="MDL9981267.1"/>
    <property type="molecule type" value="Genomic_DNA"/>
</dbReference>
<gene>
    <name evidence="5" type="ORF">QSV35_18205</name>
</gene>
<comment type="catalytic activity">
    <reaction evidence="4">
        <text>(S)-ureidoglycolate = urea + glyoxylate</text>
        <dbReference type="Rhea" id="RHEA:11304"/>
        <dbReference type="ChEBI" id="CHEBI:16199"/>
        <dbReference type="ChEBI" id="CHEBI:36655"/>
        <dbReference type="ChEBI" id="CHEBI:57296"/>
        <dbReference type="EC" id="4.3.2.3"/>
    </reaction>
</comment>
<evidence type="ECO:0000256" key="1">
    <source>
        <dbReference type="ARBA" id="ARBA00011738"/>
    </source>
</evidence>
<dbReference type="InterPro" id="IPR007247">
    <property type="entry name" value="Ureidogly_lyase"/>
</dbReference>
<dbReference type="RefSeq" id="WP_286290331.1">
    <property type="nucleotide sequence ID" value="NZ_JASXSZ010000007.1"/>
</dbReference>
<dbReference type="EC" id="4.3.2.3" evidence="5"/>
<dbReference type="GO" id="GO:0050385">
    <property type="term" value="F:ureidoglycolate lyase activity"/>
    <property type="evidence" value="ECO:0007669"/>
    <property type="project" value="UniProtKB-EC"/>
</dbReference>
<evidence type="ECO:0000256" key="2">
    <source>
        <dbReference type="ARBA" id="ARBA00022631"/>
    </source>
</evidence>
<proteinExistence type="predicted"/>
<dbReference type="Gene3D" id="2.60.120.480">
    <property type="entry name" value="Ureidoglycolate hydrolase"/>
    <property type="match status" value="1"/>
</dbReference>
<comment type="caution">
    <text evidence="5">The sequence shown here is derived from an EMBL/GenBank/DDBJ whole genome shotgun (WGS) entry which is preliminary data.</text>
</comment>
<evidence type="ECO:0000256" key="3">
    <source>
        <dbReference type="ARBA" id="ARBA00023239"/>
    </source>
</evidence>
<evidence type="ECO:0000313" key="6">
    <source>
        <dbReference type="Proteomes" id="UP001235064"/>
    </source>
</evidence>
<evidence type="ECO:0000313" key="5">
    <source>
        <dbReference type="EMBL" id="MDL9981267.1"/>
    </source>
</evidence>
<keyword evidence="3 5" id="KW-0456">Lyase</keyword>
<evidence type="ECO:0000256" key="4">
    <source>
        <dbReference type="ARBA" id="ARBA00047684"/>
    </source>
</evidence>
<keyword evidence="6" id="KW-1185">Reference proteome</keyword>
<organism evidence="5 6">
    <name type="scientific">Microbacterium candidum</name>
    <dbReference type="NCBI Taxonomy" id="3041922"/>
    <lineage>
        <taxon>Bacteria</taxon>
        <taxon>Bacillati</taxon>
        <taxon>Actinomycetota</taxon>
        <taxon>Actinomycetes</taxon>
        <taxon>Micrococcales</taxon>
        <taxon>Microbacteriaceae</taxon>
        <taxon>Microbacterium</taxon>
    </lineage>
</organism>
<dbReference type="SUPFAM" id="SSF51182">
    <property type="entry name" value="RmlC-like cupins"/>
    <property type="match status" value="1"/>
</dbReference>
<protein>
    <submittedName>
        <fullName evidence="5">Ureidoglycolate lyase</fullName>
        <ecNumber evidence="5">4.3.2.3</ecNumber>
    </submittedName>
</protein>